<accession>A0AA41VXH2</accession>
<dbReference type="EMBL" id="JAJJMA010310668">
    <property type="protein sequence ID" value="MCL7048983.1"/>
    <property type="molecule type" value="Genomic_DNA"/>
</dbReference>
<sequence length="63" mass="7477">EEMATEVKAGQTVPESFLKKQKRCEEWDLAKKQELEAAKKKNTENRKLIFNRAKQYAQEYSEK</sequence>
<dbReference type="PANTHER" id="PTHR11524">
    <property type="entry name" value="60S RIBOSOMAL PROTEIN L7"/>
    <property type="match status" value="1"/>
</dbReference>
<gene>
    <name evidence="2" type="ORF">MKW94_011962</name>
</gene>
<dbReference type="Proteomes" id="UP001177140">
    <property type="component" value="Unassembled WGS sequence"/>
</dbReference>
<organism evidence="2 3">
    <name type="scientific">Papaver nudicaule</name>
    <name type="common">Iceland poppy</name>
    <dbReference type="NCBI Taxonomy" id="74823"/>
    <lineage>
        <taxon>Eukaryota</taxon>
        <taxon>Viridiplantae</taxon>
        <taxon>Streptophyta</taxon>
        <taxon>Embryophyta</taxon>
        <taxon>Tracheophyta</taxon>
        <taxon>Spermatophyta</taxon>
        <taxon>Magnoliopsida</taxon>
        <taxon>Ranunculales</taxon>
        <taxon>Papaveraceae</taxon>
        <taxon>Papaveroideae</taxon>
        <taxon>Papaver</taxon>
    </lineage>
</organism>
<evidence type="ECO:0000313" key="3">
    <source>
        <dbReference type="Proteomes" id="UP001177140"/>
    </source>
</evidence>
<dbReference type="GO" id="GO:0000463">
    <property type="term" value="P:maturation of LSU-rRNA from tricistronic rRNA transcript (SSU-rRNA, 5.8S rRNA, LSU-rRNA)"/>
    <property type="evidence" value="ECO:0007669"/>
    <property type="project" value="TreeGrafter"/>
</dbReference>
<name>A0AA41VXH2_PAPNU</name>
<dbReference type="PANTHER" id="PTHR11524:SF16">
    <property type="entry name" value="LARGE RIBOSOMAL SUBUNIT PROTEIN UL30"/>
    <property type="match status" value="1"/>
</dbReference>
<reference evidence="2" key="1">
    <citation type="submission" date="2022-03" db="EMBL/GenBank/DDBJ databases">
        <title>A functionally conserved STORR gene fusion in Papaver species that diverged 16.8 million years ago.</title>
        <authorList>
            <person name="Catania T."/>
        </authorList>
    </citation>
    <scope>NUCLEOTIDE SEQUENCE</scope>
    <source>
        <strain evidence="2">S-191538</strain>
    </source>
</reference>
<dbReference type="GO" id="GO:0003723">
    <property type="term" value="F:RNA binding"/>
    <property type="evidence" value="ECO:0007669"/>
    <property type="project" value="TreeGrafter"/>
</dbReference>
<comment type="caution">
    <text evidence="2">The sequence shown here is derived from an EMBL/GenBank/DDBJ whole genome shotgun (WGS) entry which is preliminary data.</text>
</comment>
<dbReference type="GO" id="GO:0003735">
    <property type="term" value="F:structural constituent of ribosome"/>
    <property type="evidence" value="ECO:0007669"/>
    <property type="project" value="TreeGrafter"/>
</dbReference>
<dbReference type="GO" id="GO:0022625">
    <property type="term" value="C:cytosolic large ribosomal subunit"/>
    <property type="evidence" value="ECO:0007669"/>
    <property type="project" value="TreeGrafter"/>
</dbReference>
<dbReference type="InterPro" id="IPR039699">
    <property type="entry name" value="Ribosomal_uL30"/>
</dbReference>
<feature type="non-terminal residue" evidence="2">
    <location>
        <position position="1"/>
    </location>
</feature>
<evidence type="ECO:0000259" key="1">
    <source>
        <dbReference type="Pfam" id="PF08079"/>
    </source>
</evidence>
<dbReference type="InterPro" id="IPR012988">
    <property type="entry name" value="Ribosomal_uL30_N_euk"/>
</dbReference>
<protein>
    <recommendedName>
        <fullName evidence="1">Large ribosomal subunit protein uL30 N-terminal eukaryotes domain-containing protein</fullName>
    </recommendedName>
</protein>
<evidence type="ECO:0000313" key="2">
    <source>
        <dbReference type="EMBL" id="MCL7048983.1"/>
    </source>
</evidence>
<feature type="non-terminal residue" evidence="2">
    <location>
        <position position="63"/>
    </location>
</feature>
<dbReference type="AlphaFoldDB" id="A0AA41VXH2"/>
<proteinExistence type="predicted"/>
<keyword evidence="3" id="KW-1185">Reference proteome</keyword>
<dbReference type="Pfam" id="PF08079">
    <property type="entry name" value="Ribosomal_L30_N"/>
    <property type="match status" value="1"/>
</dbReference>
<feature type="domain" description="Large ribosomal subunit protein uL30 N-terminal eukaryotes" evidence="1">
    <location>
        <begin position="13"/>
        <end position="63"/>
    </location>
</feature>